<dbReference type="RefSeq" id="WP_106182952.1">
    <property type="nucleotide sequence ID" value="NZ_MUHY01000002.1"/>
</dbReference>
<evidence type="ECO:0000256" key="14">
    <source>
        <dbReference type="RuleBase" id="RU365096"/>
    </source>
</evidence>
<keyword evidence="10 14" id="KW-0408">Iron</keyword>
<evidence type="ECO:0000313" key="17">
    <source>
        <dbReference type="Proteomes" id="UP000242660"/>
    </source>
</evidence>
<dbReference type="EC" id="3.2.2.31" evidence="4 14"/>
<dbReference type="SMART" id="SM00478">
    <property type="entry name" value="ENDO3c"/>
    <property type="match status" value="1"/>
</dbReference>
<dbReference type="Gene3D" id="1.10.1670.10">
    <property type="entry name" value="Helix-hairpin-Helix base-excision DNA repair enzymes (C-terminal)"/>
    <property type="match status" value="1"/>
</dbReference>
<comment type="function">
    <text evidence="2">Adenine glycosylase active on G-A mispairs. MutY also corrects error-prone DNA synthesis past GO lesions which are due to the oxidatively damaged form of guanine: 7,8-dihydro-8-oxoguanine (8-oxo-dGTP).</text>
</comment>
<dbReference type="InterPro" id="IPR044298">
    <property type="entry name" value="MIG/MutY"/>
</dbReference>
<dbReference type="CDD" id="cd00056">
    <property type="entry name" value="ENDO3c"/>
    <property type="match status" value="1"/>
</dbReference>
<evidence type="ECO:0000313" key="16">
    <source>
        <dbReference type="EMBL" id="PSB91772.1"/>
    </source>
</evidence>
<evidence type="ECO:0000256" key="2">
    <source>
        <dbReference type="ARBA" id="ARBA00002933"/>
    </source>
</evidence>
<keyword evidence="17" id="KW-1185">Reference proteome</keyword>
<dbReference type="PANTHER" id="PTHR42944:SF1">
    <property type="entry name" value="ADENINE DNA GLYCOSYLASE"/>
    <property type="match status" value="1"/>
</dbReference>
<sequence>MKEPLTEIFAACLVAWQAEYGRHNLPWQNTRDAYRIWLSEIMLQQTQVATVIPYYTRFLERFPNVETLAVATQDEVMALWAGLGYYSRARNLHKCAQSVMDRHGGVFPESVEMLIRLPGIGRSTASAIAVFAYDAQAAILDGNVKRVLARVFGIEGFPGTPKVERKMWALAESLLPAADLAAYTQGMMDLGATLCSRVNPRCEACPFDTYCFAHATGREHALPTPKPRKLQSERFVDVLVLCADTSVLFERRPDSGIWGGLWSFPELTALNDYEPKDDAVLRASLTASAERFGKVLYMMPLAPLWHIFTHFKLFLRPWLVVMKEVAVLSDGFRHFMWLSENAIDTVGLPSPIRQIIDTLYVNKRHAVLDVARGRLTP</sequence>
<dbReference type="PROSITE" id="PS00764">
    <property type="entry name" value="ENDONUCLEASE_III_1"/>
    <property type="match status" value="1"/>
</dbReference>
<dbReference type="InterPro" id="IPR023170">
    <property type="entry name" value="HhH_base_excis_C"/>
</dbReference>
<dbReference type="Gene3D" id="1.10.340.30">
    <property type="entry name" value="Hypothetical protein, domain 2"/>
    <property type="match status" value="1"/>
</dbReference>
<organism evidence="16 17">
    <name type="scientific">Candidatus Pandoraea novymonadis</name>
    <dbReference type="NCBI Taxonomy" id="1808959"/>
    <lineage>
        <taxon>Bacteria</taxon>
        <taxon>Pseudomonadati</taxon>
        <taxon>Pseudomonadota</taxon>
        <taxon>Betaproteobacteria</taxon>
        <taxon>Burkholderiales</taxon>
        <taxon>Burkholderiaceae</taxon>
        <taxon>Pandoraea</taxon>
    </lineage>
</organism>
<evidence type="ECO:0000259" key="15">
    <source>
        <dbReference type="SMART" id="SM00478"/>
    </source>
</evidence>
<comment type="similarity">
    <text evidence="3 14">Belongs to the Nth/MutY family.</text>
</comment>
<evidence type="ECO:0000256" key="5">
    <source>
        <dbReference type="ARBA" id="ARBA00022023"/>
    </source>
</evidence>
<evidence type="ECO:0000256" key="9">
    <source>
        <dbReference type="ARBA" id="ARBA00022801"/>
    </source>
</evidence>
<accession>A0ABX5FFF6</accession>
<dbReference type="Gene3D" id="3.90.79.10">
    <property type="entry name" value="Nucleoside Triphosphate Pyrophosphohydrolase"/>
    <property type="match status" value="1"/>
</dbReference>
<dbReference type="InterPro" id="IPR003265">
    <property type="entry name" value="HhH-GPD_domain"/>
</dbReference>
<keyword evidence="7" id="KW-0479">Metal-binding</keyword>
<keyword evidence="6" id="KW-0004">4Fe-4S</keyword>
<dbReference type="Pfam" id="PF00633">
    <property type="entry name" value="HHH"/>
    <property type="match status" value="1"/>
</dbReference>
<feature type="domain" description="HhH-GPD" evidence="15">
    <location>
        <begin position="42"/>
        <end position="193"/>
    </location>
</feature>
<dbReference type="Proteomes" id="UP000242660">
    <property type="component" value="Unassembled WGS sequence"/>
</dbReference>
<dbReference type="PROSITE" id="PS01155">
    <property type="entry name" value="ENDONUCLEASE_III_2"/>
    <property type="match status" value="1"/>
</dbReference>
<evidence type="ECO:0000256" key="13">
    <source>
        <dbReference type="ARBA" id="ARBA00023295"/>
    </source>
</evidence>
<dbReference type="SUPFAM" id="SSF48150">
    <property type="entry name" value="DNA-glycosylase"/>
    <property type="match status" value="1"/>
</dbReference>
<dbReference type="InterPro" id="IPR000445">
    <property type="entry name" value="HhH_motif"/>
</dbReference>
<dbReference type="InterPro" id="IPR004035">
    <property type="entry name" value="Endouclease-III_FeS-bd_BS"/>
</dbReference>
<evidence type="ECO:0000256" key="12">
    <source>
        <dbReference type="ARBA" id="ARBA00023204"/>
    </source>
</evidence>
<evidence type="ECO:0000256" key="6">
    <source>
        <dbReference type="ARBA" id="ARBA00022485"/>
    </source>
</evidence>
<gene>
    <name evidence="16" type="primary">mutY</name>
    <name evidence="16" type="ORF">BZL35_00815</name>
</gene>
<evidence type="ECO:0000256" key="7">
    <source>
        <dbReference type="ARBA" id="ARBA00022723"/>
    </source>
</evidence>
<comment type="catalytic activity">
    <reaction evidence="1 14">
        <text>Hydrolyzes free adenine bases from 7,8-dihydro-8-oxoguanine:adenine mismatched double-stranded DNA, leaving an apurinic site.</text>
        <dbReference type="EC" id="3.2.2.31"/>
    </reaction>
</comment>
<dbReference type="Pfam" id="PF14815">
    <property type="entry name" value="NUDIX_4"/>
    <property type="match status" value="1"/>
</dbReference>
<dbReference type="InterPro" id="IPR029119">
    <property type="entry name" value="MutY_C"/>
</dbReference>
<protein>
    <recommendedName>
        <fullName evidence="5 14">Adenine DNA glycosylase</fullName>
        <ecNumber evidence="4 14">3.2.2.31</ecNumber>
    </recommendedName>
</protein>
<dbReference type="Pfam" id="PF00730">
    <property type="entry name" value="HhH-GPD"/>
    <property type="match status" value="1"/>
</dbReference>
<dbReference type="InterPro" id="IPR015797">
    <property type="entry name" value="NUDIX_hydrolase-like_dom_sf"/>
</dbReference>
<evidence type="ECO:0000256" key="3">
    <source>
        <dbReference type="ARBA" id="ARBA00008343"/>
    </source>
</evidence>
<keyword evidence="13 14" id="KW-0326">Glycosidase</keyword>
<dbReference type="SUPFAM" id="SSF55811">
    <property type="entry name" value="Nudix"/>
    <property type="match status" value="1"/>
</dbReference>
<keyword evidence="11" id="KW-0411">Iron-sulfur</keyword>
<comment type="cofactor">
    <cofactor evidence="14">
        <name>[4Fe-4S] cluster</name>
        <dbReference type="ChEBI" id="CHEBI:49883"/>
    </cofactor>
    <text evidence="14">Binds 1 [4Fe-4S] cluster.</text>
</comment>
<evidence type="ECO:0000256" key="1">
    <source>
        <dbReference type="ARBA" id="ARBA00000843"/>
    </source>
</evidence>
<dbReference type="PANTHER" id="PTHR42944">
    <property type="entry name" value="ADENINE DNA GLYCOSYLASE"/>
    <property type="match status" value="1"/>
</dbReference>
<keyword evidence="12" id="KW-0234">DNA repair</keyword>
<name>A0ABX5FFF6_9BURK</name>
<evidence type="ECO:0000256" key="8">
    <source>
        <dbReference type="ARBA" id="ARBA00022763"/>
    </source>
</evidence>
<dbReference type="CDD" id="cd03431">
    <property type="entry name" value="NUDIX_DNA_Glycosylase_C-MutY"/>
    <property type="match status" value="1"/>
</dbReference>
<evidence type="ECO:0000256" key="4">
    <source>
        <dbReference type="ARBA" id="ARBA00012045"/>
    </source>
</evidence>
<proteinExistence type="inferred from homology"/>
<keyword evidence="9" id="KW-0378">Hydrolase</keyword>
<dbReference type="NCBIfam" id="TIGR01084">
    <property type="entry name" value="mutY"/>
    <property type="match status" value="1"/>
</dbReference>
<dbReference type="EMBL" id="MUHY01000002">
    <property type="protein sequence ID" value="PSB91772.1"/>
    <property type="molecule type" value="Genomic_DNA"/>
</dbReference>
<comment type="caution">
    <text evidence="16">The sequence shown here is derived from an EMBL/GenBank/DDBJ whole genome shotgun (WGS) entry which is preliminary data.</text>
</comment>
<dbReference type="InterPro" id="IPR005760">
    <property type="entry name" value="A/G_AdeGlyc_MutY"/>
</dbReference>
<keyword evidence="8 14" id="KW-0227">DNA damage</keyword>
<reference evidence="16 17" key="1">
    <citation type="journal article" date="2017" name="Front. Microbiol.">
        <title>Genome of Ca. Pandoraea novymonadis, an Endosymbiotic Bacterium of the Trypanosomatid Novymonas esmeraldas.</title>
        <authorList>
            <person name="Kostygov A.Y."/>
            <person name="Butenko A."/>
            <person name="Nenarokova A."/>
            <person name="Tashyreva D."/>
            <person name="Flegontov P."/>
            <person name="Lukes J."/>
            <person name="Yurchenko V."/>
        </authorList>
    </citation>
    <scope>NUCLEOTIDE SEQUENCE [LARGE SCALE GENOMIC DNA]</scope>
    <source>
        <strain evidence="16 17">E262</strain>
    </source>
</reference>
<evidence type="ECO:0000256" key="11">
    <source>
        <dbReference type="ARBA" id="ARBA00023014"/>
    </source>
</evidence>
<evidence type="ECO:0000256" key="10">
    <source>
        <dbReference type="ARBA" id="ARBA00023004"/>
    </source>
</evidence>
<dbReference type="InterPro" id="IPR004036">
    <property type="entry name" value="Endonuclease-III-like_CS2"/>
</dbReference>
<dbReference type="InterPro" id="IPR011257">
    <property type="entry name" value="DNA_glycosylase"/>
</dbReference>